<feature type="domain" description="Xylanolytic transcriptional activator regulatory" evidence="3">
    <location>
        <begin position="278"/>
        <end position="352"/>
    </location>
</feature>
<dbReference type="EMBL" id="JBFMKM010000010">
    <property type="protein sequence ID" value="KAL1303658.1"/>
    <property type="molecule type" value="Genomic_DNA"/>
</dbReference>
<gene>
    <name evidence="4" type="ORF">AAFC00_007013</name>
</gene>
<dbReference type="PANTHER" id="PTHR31001:SF40">
    <property type="entry name" value="ZN(II)2CYS6 TRANSCRIPTION FACTOR (EUROFUNG)"/>
    <property type="match status" value="1"/>
</dbReference>
<keyword evidence="5" id="KW-1185">Reference proteome</keyword>
<evidence type="ECO:0000313" key="5">
    <source>
        <dbReference type="Proteomes" id="UP001562354"/>
    </source>
</evidence>
<evidence type="ECO:0000259" key="3">
    <source>
        <dbReference type="SMART" id="SM00906"/>
    </source>
</evidence>
<keyword evidence="2" id="KW-0539">Nucleus</keyword>
<dbReference type="RefSeq" id="XP_069199933.1">
    <property type="nucleotide sequence ID" value="XM_069347060.1"/>
</dbReference>
<evidence type="ECO:0000313" key="4">
    <source>
        <dbReference type="EMBL" id="KAL1303658.1"/>
    </source>
</evidence>
<sequence>MVNSIPVNHVGRANYDAITESQSVVDVPDAVEAINVSTIPRLLLSTRQNTSRIGFLGPSSYSAVYTENAPTIDIDVHDGSDQSPTPTAPPISIEKIKAGAEVLSLISDVDAYDRLLTRWYGIADGLTIPRPIYNIHIRGIRALFEASVSEHNSDEELYCLSELLWQNTLNSIPVDANTTGPAWARSTTGNYLRWETVGLIFSGVGLLSSGLTEWDPVFTTIKSIFKDRKTLMWKTRDAVEACVAFCKECECSNELFVIFLYESAILSECVRGDTYYGAWTRLGEACDALIVMGLHQDKKVNSTTSFFISQLRTRIFADIYVHDKLMATFLGRPPRLSHRYCVLQLPLDLSDDEIMLEGPKLESAISGLKDDWNTVNRFSRVTRRRIWIPQARIREKILEFTLGPGDSMTTEVASQILIDLENLKDGTKVFIDASPEEVLADILPSGHLKSSTRIPSEMRDRPYLQHEILCFLAMHCDLIHTEFLLQRALVKRNKAPHQSLIAPARALLSFLLQIFAKREYCRDFLVDITLLLPFYGLASAGVLAIELLKQERQTRKYHVPPPPDYILHRSETIQDLSVFVATIATVGPGESNYAICDQGRRALKCLLDKILTPEPMVNTASVPIAATADASVATTMDCTQMDLTADRGAMAMDLDISAMADFYFPNATDAEFLHWLEDVDWDRGSCLHSI</sequence>
<dbReference type="InterPro" id="IPR050613">
    <property type="entry name" value="Sec_Metabolite_Reg"/>
</dbReference>
<evidence type="ECO:0000256" key="2">
    <source>
        <dbReference type="ARBA" id="ARBA00023242"/>
    </source>
</evidence>
<organism evidence="4 5">
    <name type="scientific">Neodothiora populina</name>
    <dbReference type="NCBI Taxonomy" id="2781224"/>
    <lineage>
        <taxon>Eukaryota</taxon>
        <taxon>Fungi</taxon>
        <taxon>Dikarya</taxon>
        <taxon>Ascomycota</taxon>
        <taxon>Pezizomycotina</taxon>
        <taxon>Dothideomycetes</taxon>
        <taxon>Dothideomycetidae</taxon>
        <taxon>Dothideales</taxon>
        <taxon>Dothioraceae</taxon>
        <taxon>Neodothiora</taxon>
    </lineage>
</organism>
<accession>A0ABR3PBX4</accession>
<dbReference type="GeneID" id="95980712"/>
<dbReference type="PANTHER" id="PTHR31001">
    <property type="entry name" value="UNCHARACTERIZED TRANSCRIPTIONAL REGULATORY PROTEIN"/>
    <property type="match status" value="1"/>
</dbReference>
<reference evidence="4 5" key="1">
    <citation type="submission" date="2024-07" db="EMBL/GenBank/DDBJ databases">
        <title>Draft sequence of the Neodothiora populina.</title>
        <authorList>
            <person name="Drown D.D."/>
            <person name="Schuette U.S."/>
            <person name="Buechlein A.B."/>
            <person name="Rusch D.R."/>
            <person name="Winton L.W."/>
            <person name="Adams G.A."/>
        </authorList>
    </citation>
    <scope>NUCLEOTIDE SEQUENCE [LARGE SCALE GENOMIC DNA]</scope>
    <source>
        <strain evidence="4 5">CPC 39397</strain>
    </source>
</reference>
<proteinExistence type="predicted"/>
<dbReference type="InterPro" id="IPR007219">
    <property type="entry name" value="XnlR_reg_dom"/>
</dbReference>
<dbReference type="Proteomes" id="UP001562354">
    <property type="component" value="Unassembled WGS sequence"/>
</dbReference>
<name>A0ABR3PBX4_9PEZI</name>
<dbReference type="SMART" id="SM00906">
    <property type="entry name" value="Fungal_trans"/>
    <property type="match status" value="1"/>
</dbReference>
<evidence type="ECO:0000256" key="1">
    <source>
        <dbReference type="ARBA" id="ARBA00004123"/>
    </source>
</evidence>
<dbReference type="CDD" id="cd12148">
    <property type="entry name" value="fungal_TF_MHR"/>
    <property type="match status" value="1"/>
</dbReference>
<protein>
    <recommendedName>
        <fullName evidence="3">Xylanolytic transcriptional activator regulatory domain-containing protein</fullName>
    </recommendedName>
</protein>
<comment type="subcellular location">
    <subcellularLocation>
        <location evidence="1">Nucleus</location>
    </subcellularLocation>
</comment>
<comment type="caution">
    <text evidence="4">The sequence shown here is derived from an EMBL/GenBank/DDBJ whole genome shotgun (WGS) entry which is preliminary data.</text>
</comment>
<dbReference type="Pfam" id="PF04082">
    <property type="entry name" value="Fungal_trans"/>
    <property type="match status" value="1"/>
</dbReference>